<dbReference type="EMBL" id="CM042014">
    <property type="protein sequence ID" value="KAI3722791.1"/>
    <property type="molecule type" value="Genomic_DNA"/>
</dbReference>
<gene>
    <name evidence="1" type="ORF">L2E82_33879</name>
</gene>
<evidence type="ECO:0000313" key="1">
    <source>
        <dbReference type="EMBL" id="KAI3722791.1"/>
    </source>
</evidence>
<name>A0ACB9BL84_CICIN</name>
<proteinExistence type="predicted"/>
<keyword evidence="2" id="KW-1185">Reference proteome</keyword>
<organism evidence="1 2">
    <name type="scientific">Cichorium intybus</name>
    <name type="common">Chicory</name>
    <dbReference type="NCBI Taxonomy" id="13427"/>
    <lineage>
        <taxon>Eukaryota</taxon>
        <taxon>Viridiplantae</taxon>
        <taxon>Streptophyta</taxon>
        <taxon>Embryophyta</taxon>
        <taxon>Tracheophyta</taxon>
        <taxon>Spermatophyta</taxon>
        <taxon>Magnoliopsida</taxon>
        <taxon>eudicotyledons</taxon>
        <taxon>Gunneridae</taxon>
        <taxon>Pentapetalae</taxon>
        <taxon>asterids</taxon>
        <taxon>campanulids</taxon>
        <taxon>Asterales</taxon>
        <taxon>Asteraceae</taxon>
        <taxon>Cichorioideae</taxon>
        <taxon>Cichorieae</taxon>
        <taxon>Cichoriinae</taxon>
        <taxon>Cichorium</taxon>
    </lineage>
</organism>
<comment type="caution">
    <text evidence="1">The sequence shown here is derived from an EMBL/GenBank/DDBJ whole genome shotgun (WGS) entry which is preliminary data.</text>
</comment>
<protein>
    <submittedName>
        <fullName evidence="1">Uncharacterized protein</fullName>
    </submittedName>
</protein>
<sequence>MHHALLILTRIDRVCAMKFKEEVHSDDGSYELVDLDDYTGEIQHLDTKADVSSNMDLSNDDSYDFLTSELSDIKEGSAPIKSFSLDSINEDSGFEDSTKPDSSESEDDDDEEEEAPVLEFSYSDDMDEKHKFKSMAYKKLKDGIRIEDVTKDHILHYLPAKSLARCQLVSKEWESWISTPIFAHYQSQHFSQTSGFFQNFKKNTHFHSLDKSSYGMPYPPLRFLPKKVFIKSSCNGLLLCQEREDKSKYYICNPVNKEWLLLPNSCYNHGKYPKFVLAFQPSSFNFQPYYQVICPFTTPNEGLILHFDIYDSNTKSWRASHEICVDLGTSDLKSDGVFVNGVVYWEVTGGKLLAFDMKNEIYGVQKLPEGGALSMVHGELCYVKGHYRHYNKMCVLDVYNGSLMSSKNTMSFCVPFDDVARGDVVGCSILGNTCDDDIVVILKKAEGRDCLFVYRVKRQKVEGPLLLDSSIKLFPYVNSLVSIAA</sequence>
<reference evidence="2" key="1">
    <citation type="journal article" date="2022" name="Mol. Ecol. Resour.">
        <title>The genomes of chicory, endive, great burdock and yacon provide insights into Asteraceae palaeo-polyploidization history and plant inulin production.</title>
        <authorList>
            <person name="Fan W."/>
            <person name="Wang S."/>
            <person name="Wang H."/>
            <person name="Wang A."/>
            <person name="Jiang F."/>
            <person name="Liu H."/>
            <person name="Zhao H."/>
            <person name="Xu D."/>
            <person name="Zhang Y."/>
        </authorList>
    </citation>
    <scope>NUCLEOTIDE SEQUENCE [LARGE SCALE GENOMIC DNA]</scope>
    <source>
        <strain evidence="2">cv. Punajuju</strain>
    </source>
</reference>
<reference evidence="1 2" key="2">
    <citation type="journal article" date="2022" name="Mol. Ecol. Resour.">
        <title>The genomes of chicory, endive, great burdock and yacon provide insights into Asteraceae paleo-polyploidization history and plant inulin production.</title>
        <authorList>
            <person name="Fan W."/>
            <person name="Wang S."/>
            <person name="Wang H."/>
            <person name="Wang A."/>
            <person name="Jiang F."/>
            <person name="Liu H."/>
            <person name="Zhao H."/>
            <person name="Xu D."/>
            <person name="Zhang Y."/>
        </authorList>
    </citation>
    <scope>NUCLEOTIDE SEQUENCE [LARGE SCALE GENOMIC DNA]</scope>
    <source>
        <strain evidence="2">cv. Punajuju</strain>
        <tissue evidence="1">Leaves</tissue>
    </source>
</reference>
<evidence type="ECO:0000313" key="2">
    <source>
        <dbReference type="Proteomes" id="UP001055811"/>
    </source>
</evidence>
<accession>A0ACB9BL84</accession>
<dbReference type="Proteomes" id="UP001055811">
    <property type="component" value="Linkage Group LG06"/>
</dbReference>